<dbReference type="AlphaFoldDB" id="A0A4V2WSY9"/>
<dbReference type="Proteomes" id="UP000295710">
    <property type="component" value="Unassembled WGS sequence"/>
</dbReference>
<keyword evidence="1" id="KW-1133">Transmembrane helix</keyword>
<dbReference type="RefSeq" id="WP_132276357.1">
    <property type="nucleotide sequence ID" value="NZ_JAOBST010000001.1"/>
</dbReference>
<accession>A0A4V2WSY9</accession>
<evidence type="ECO:0000313" key="3">
    <source>
        <dbReference type="Proteomes" id="UP000295710"/>
    </source>
</evidence>
<evidence type="ECO:0000256" key="1">
    <source>
        <dbReference type="SAM" id="Phobius"/>
    </source>
</evidence>
<feature type="transmembrane region" description="Helical" evidence="1">
    <location>
        <begin position="44"/>
        <end position="63"/>
    </location>
</feature>
<feature type="transmembrane region" description="Helical" evidence="1">
    <location>
        <begin position="18"/>
        <end position="38"/>
    </location>
</feature>
<sequence length="191" mass="21038">MKIEKGQPGYIKAQKQKLLMFTIAEFAIVVALLLLGYFQTGTKLNLLTAVAVLGCLPASKMLVEFIAIAPYKAIDSEKYKETEEKATLLTTAYDMVITSKEKIMPVDAVVISGNTICGYASNPKTDEAKAAMHIKETLRQNHIEKAAVKIFSDYVAFITRAEGMNSIAAIDRPDNKDLEQRIRSAILSTSM</sequence>
<gene>
    <name evidence="2" type="ORF">E1963_06225</name>
</gene>
<reference evidence="2 3" key="1">
    <citation type="journal article" date="2016" name="Nat. Microbiol.">
        <title>The Mouse Intestinal Bacterial Collection (miBC) provides host-specific insight into cultured diversity and functional potential of the gut microbiota.</title>
        <authorList>
            <person name="Lagkouvardos I."/>
            <person name="Pukall R."/>
            <person name="Abt B."/>
            <person name="Foesel B.U."/>
            <person name="Meier-Kolthoff J.P."/>
            <person name="Kumar N."/>
            <person name="Bresciani A."/>
            <person name="Martinez I."/>
            <person name="Just S."/>
            <person name="Ziegler C."/>
            <person name="Brugiroux S."/>
            <person name="Garzetti D."/>
            <person name="Wenning M."/>
            <person name="Bui T.P."/>
            <person name="Wang J."/>
            <person name="Hugenholtz F."/>
            <person name="Plugge C.M."/>
            <person name="Peterson D.A."/>
            <person name="Hornef M.W."/>
            <person name="Baines J.F."/>
            <person name="Smidt H."/>
            <person name="Walter J."/>
            <person name="Kristiansen K."/>
            <person name="Nielsen H.B."/>
            <person name="Haller D."/>
            <person name="Overmann J."/>
            <person name="Stecher B."/>
            <person name="Clavel T."/>
        </authorList>
    </citation>
    <scope>NUCLEOTIDE SEQUENCE [LARGE SCALE GENOMIC DNA]</scope>
    <source>
        <strain evidence="2 3">DSM 28560</strain>
    </source>
</reference>
<dbReference type="EMBL" id="SMMX01000004">
    <property type="protein sequence ID" value="TDA22350.1"/>
    <property type="molecule type" value="Genomic_DNA"/>
</dbReference>
<evidence type="ECO:0008006" key="4">
    <source>
        <dbReference type="Google" id="ProtNLM"/>
    </source>
</evidence>
<keyword evidence="1" id="KW-0812">Transmembrane</keyword>
<keyword evidence="3" id="KW-1185">Reference proteome</keyword>
<comment type="caution">
    <text evidence="2">The sequence shown here is derived from an EMBL/GenBank/DDBJ whole genome shotgun (WGS) entry which is preliminary data.</text>
</comment>
<proteinExistence type="predicted"/>
<evidence type="ECO:0000313" key="2">
    <source>
        <dbReference type="EMBL" id="TDA22350.1"/>
    </source>
</evidence>
<keyword evidence="1" id="KW-0472">Membrane</keyword>
<name>A0A4V2WSY9_9FIRM</name>
<organism evidence="2 3">
    <name type="scientific">Extibacter muris</name>
    <dbReference type="NCBI Taxonomy" id="1796622"/>
    <lineage>
        <taxon>Bacteria</taxon>
        <taxon>Bacillati</taxon>
        <taxon>Bacillota</taxon>
        <taxon>Clostridia</taxon>
        <taxon>Lachnospirales</taxon>
        <taxon>Lachnospiraceae</taxon>
        <taxon>Extibacter</taxon>
    </lineage>
</organism>
<protein>
    <recommendedName>
        <fullName evidence="4">O-linked GlcNAc transferase-like protein</fullName>
    </recommendedName>
</protein>